<organism evidence="5 6">
    <name type="scientific">Ascoidea rubescens DSM 1968</name>
    <dbReference type="NCBI Taxonomy" id="1344418"/>
    <lineage>
        <taxon>Eukaryota</taxon>
        <taxon>Fungi</taxon>
        <taxon>Dikarya</taxon>
        <taxon>Ascomycota</taxon>
        <taxon>Saccharomycotina</taxon>
        <taxon>Saccharomycetes</taxon>
        <taxon>Ascoideaceae</taxon>
        <taxon>Ascoidea</taxon>
    </lineage>
</organism>
<dbReference type="InParanoid" id="A0A1D2VDM6"/>
<dbReference type="InterPro" id="IPR007751">
    <property type="entry name" value="DUF676_lipase-like"/>
</dbReference>
<dbReference type="AlphaFoldDB" id="A0A1D2VDM6"/>
<feature type="domain" description="DUF676" evidence="4">
    <location>
        <begin position="173"/>
        <end position="370"/>
    </location>
</feature>
<dbReference type="RefSeq" id="XP_020045900.1">
    <property type="nucleotide sequence ID" value="XM_020189893.1"/>
</dbReference>
<dbReference type="STRING" id="1344418.A0A1D2VDM6"/>
<keyword evidence="6" id="KW-1185">Reference proteome</keyword>
<evidence type="ECO:0000256" key="3">
    <source>
        <dbReference type="SAM" id="Coils"/>
    </source>
</evidence>
<feature type="non-terminal residue" evidence="5">
    <location>
        <position position="549"/>
    </location>
</feature>
<dbReference type="PIRSF" id="PIRSF005412">
    <property type="entry name" value="UCP005412_abhydr"/>
    <property type="match status" value="1"/>
</dbReference>
<keyword evidence="2" id="KW-0443">Lipid metabolism</keyword>
<keyword evidence="3" id="KW-0175">Coiled coil</keyword>
<reference evidence="6" key="1">
    <citation type="submission" date="2016-05" db="EMBL/GenBank/DDBJ databases">
        <title>Comparative genomics of biotechnologically important yeasts.</title>
        <authorList>
            <consortium name="DOE Joint Genome Institute"/>
            <person name="Riley R."/>
            <person name="Haridas S."/>
            <person name="Wolfe K.H."/>
            <person name="Lopes M.R."/>
            <person name="Hittinger C.T."/>
            <person name="Goker M."/>
            <person name="Salamov A."/>
            <person name="Wisecaver J."/>
            <person name="Long T.M."/>
            <person name="Aerts A.L."/>
            <person name="Barry K."/>
            <person name="Choi C."/>
            <person name="Clum A."/>
            <person name="Coughlan A.Y."/>
            <person name="Deshpande S."/>
            <person name="Douglass A.P."/>
            <person name="Hanson S.J."/>
            <person name="Klenk H.-P."/>
            <person name="Labutti K."/>
            <person name="Lapidus A."/>
            <person name="Lindquist E."/>
            <person name="Lipzen A."/>
            <person name="Meier-Kolthoff J.P."/>
            <person name="Ohm R.A."/>
            <person name="Otillar R.P."/>
            <person name="Pangilinan J."/>
            <person name="Peng Y."/>
            <person name="Rokas A."/>
            <person name="Rosa C.A."/>
            <person name="Scheuner C."/>
            <person name="Sibirny A.A."/>
            <person name="Slot J.C."/>
            <person name="Stielow J.B."/>
            <person name="Sun H."/>
            <person name="Kurtzman C.P."/>
            <person name="Blackwell M."/>
            <person name="Grigoriev I.V."/>
            <person name="Jeffries T.W."/>
        </authorList>
    </citation>
    <scope>NUCLEOTIDE SEQUENCE [LARGE SCALE GENOMIC DNA]</scope>
    <source>
        <strain evidence="6">DSM 1968</strain>
    </source>
</reference>
<feature type="coiled-coil region" evidence="3">
    <location>
        <begin position="466"/>
        <end position="496"/>
    </location>
</feature>
<dbReference type="GO" id="GO:0016042">
    <property type="term" value="P:lipid catabolic process"/>
    <property type="evidence" value="ECO:0007669"/>
    <property type="project" value="UniProtKB-KW"/>
</dbReference>
<dbReference type="Proteomes" id="UP000095038">
    <property type="component" value="Unassembled WGS sequence"/>
</dbReference>
<dbReference type="PANTHER" id="PTHR12482:SF62">
    <property type="entry name" value="LIPASE ROG1-RELATED"/>
    <property type="match status" value="1"/>
</dbReference>
<dbReference type="Gene3D" id="3.40.50.1820">
    <property type="entry name" value="alpha/beta hydrolase"/>
    <property type="match status" value="1"/>
</dbReference>
<sequence>AAGLLYKYRGSVKLGQIERFNSSLNLEDFDQSSFWVRIKNLELLPLKAFYLLGPYILYCDIRNPGFGHNDLLNYITADQPRFEPNLHPNQTMIHELSCHTIKKKYVWVIDIVSQIIFSDSASVSFEILLSKSKEKLHSFLKVDHQNHFIKNGLLTIVKQDTFDLWNLPLPIKEKPLHLVLLTHGLHSNVSADMYYIKEQIDKTSSKTGENLIVRGYPGNICKTERGIKYLGSRMAEYIIKDILPNHLNIDKISFIGHSLGGLVQTFSIAYIENNYPWFFKKIKPVNFITLASPLLGILNIDQPSYINIALSSGMVGKTGMDLGLKLTELNSTTPLLYLLPTGPAHRILKKFKNRTIYANAINDGIVPLRTSGLFFLDYDKITIPSFKPLQSAVSSWIFPQNPVILDDKSNIPILENSSINSGIELPKASMIESAASILFLPLPSKKYLMDPKSRENCIIHDEYYTEEIVNELLKKLNEKKKILKENQKKTKKLEKTIALKWHKGMTWRKVLVKLKPDAHNNIIVRRRFSNAYGWLVVDHLVNNHFQNDY</sequence>
<keyword evidence="2" id="KW-0442">Lipid degradation</keyword>
<gene>
    <name evidence="5" type="ORF">ASCRUDRAFT_25521</name>
</gene>
<accession>A0A1D2VDM6</accession>
<protein>
    <submittedName>
        <fullName evidence="5">DUF676-domain-containing protein</fullName>
    </submittedName>
</protein>
<evidence type="ECO:0000313" key="5">
    <source>
        <dbReference type="EMBL" id="ODV59593.1"/>
    </source>
</evidence>
<name>A0A1D2VDM6_9ASCO</name>
<evidence type="ECO:0000256" key="1">
    <source>
        <dbReference type="ARBA" id="ARBA00007920"/>
    </source>
</evidence>
<dbReference type="InterPro" id="IPR044294">
    <property type="entry name" value="Lipase-like"/>
</dbReference>
<dbReference type="SUPFAM" id="SSF53474">
    <property type="entry name" value="alpha/beta-Hydrolases"/>
    <property type="match status" value="1"/>
</dbReference>
<proteinExistence type="inferred from homology"/>
<dbReference type="InterPro" id="IPR016445">
    <property type="entry name" value="Rog1_fam"/>
</dbReference>
<evidence type="ECO:0000256" key="2">
    <source>
        <dbReference type="ARBA" id="ARBA00022963"/>
    </source>
</evidence>
<dbReference type="GeneID" id="30963529"/>
<feature type="non-terminal residue" evidence="5">
    <location>
        <position position="1"/>
    </location>
</feature>
<dbReference type="Pfam" id="PF05057">
    <property type="entry name" value="DUF676"/>
    <property type="match status" value="1"/>
</dbReference>
<dbReference type="InterPro" id="IPR029058">
    <property type="entry name" value="AB_hydrolase_fold"/>
</dbReference>
<dbReference type="EMBL" id="KV454485">
    <property type="protein sequence ID" value="ODV59593.1"/>
    <property type="molecule type" value="Genomic_DNA"/>
</dbReference>
<dbReference type="OrthoDB" id="5368485at2759"/>
<comment type="similarity">
    <text evidence="1">Belongs to the putative lipase ROG1 family.</text>
</comment>
<dbReference type="GO" id="GO:0047372">
    <property type="term" value="F:monoacylglycerol lipase activity"/>
    <property type="evidence" value="ECO:0007669"/>
    <property type="project" value="TreeGrafter"/>
</dbReference>
<dbReference type="PANTHER" id="PTHR12482">
    <property type="entry name" value="LIPASE ROG1-RELATED-RELATED"/>
    <property type="match status" value="1"/>
</dbReference>
<dbReference type="FunCoup" id="A0A1D2VDM6">
    <property type="interactions" value="23"/>
</dbReference>
<evidence type="ECO:0000313" key="6">
    <source>
        <dbReference type="Proteomes" id="UP000095038"/>
    </source>
</evidence>
<evidence type="ECO:0000259" key="4">
    <source>
        <dbReference type="Pfam" id="PF05057"/>
    </source>
</evidence>